<dbReference type="Pfam" id="PF16778">
    <property type="entry name" value="Phage_tail_APC"/>
    <property type="match status" value="1"/>
</dbReference>
<keyword evidence="4" id="KW-1185">Reference proteome</keyword>
<dbReference type="EMBL" id="PP551948">
    <property type="protein sequence ID" value="WYN05058.1"/>
    <property type="molecule type" value="Genomic_DNA"/>
</dbReference>
<evidence type="ECO:0000313" key="3">
    <source>
        <dbReference type="EMBL" id="WYN05058.1"/>
    </source>
</evidence>
<proteinExistence type="predicted"/>
<feature type="domain" description="Phage tail assembly chaperone-like" evidence="2">
    <location>
        <begin position="78"/>
        <end position="134"/>
    </location>
</feature>
<sequence>MITHDQLIYTLTKRYPELTHGVDYWVGQEMDGTTQLSDAKIYVWKPEMVDEPDDAWIKKQTKADAKAYAASLAPGIERGWRNSELDRADKELLKAEDGDGVGEPAAWRAYRKALRAWPDSKDFPKVAKRPVAPDFVEAT</sequence>
<name>A0AAX4MW83_9CAUD</name>
<organism evidence="3 4">
    <name type="scientific">Pseudomonas phage UNO-G1W1</name>
    <dbReference type="NCBI Taxonomy" id="3136609"/>
    <lineage>
        <taxon>Viruses</taxon>
        <taxon>Duplodnaviria</taxon>
        <taxon>Heunggongvirae</taxon>
        <taxon>Uroviricota</taxon>
        <taxon>Caudoviricetes</taxon>
        <taxon>Vandenendeviridae</taxon>
        <taxon>Gorskivirinae</taxon>
        <taxon>Omahavirus</taxon>
        <taxon>Omahavirus UNOG1W1</taxon>
    </lineage>
</organism>
<reference evidence="3 4" key="1">
    <citation type="submission" date="2024-03" db="EMBL/GenBank/DDBJ databases">
        <title>Complete Genome Sequence of a Pseudomonas fluorescens Bacteriophage UNO-G1W1 isolated from freshwater ice in Nebraska.</title>
        <authorList>
            <person name="Neville A.J."/>
            <person name="Schulze T.T."/>
            <person name="Davis P.H."/>
        </authorList>
    </citation>
    <scope>NUCLEOTIDE SEQUENCE [LARGE SCALE GENOMIC DNA]</scope>
</reference>
<protein>
    <submittedName>
        <fullName evidence="3">Tail fiber assembly protein</fullName>
    </submittedName>
</protein>
<evidence type="ECO:0000313" key="4">
    <source>
        <dbReference type="Proteomes" id="UP001447006"/>
    </source>
</evidence>
<dbReference type="InterPro" id="IPR019094">
    <property type="entry name" value="Phage_SP-beta_YorD"/>
</dbReference>
<accession>A0AAX4MW83</accession>
<evidence type="ECO:0000259" key="2">
    <source>
        <dbReference type="Pfam" id="PF16778"/>
    </source>
</evidence>
<gene>
    <name evidence="3" type="ORF">ISREJYDI_CDS0093</name>
</gene>
<feature type="domain" description="Bacteriophage SP-beta YorD" evidence="1">
    <location>
        <begin position="7"/>
        <end position="68"/>
    </location>
</feature>
<dbReference type="InterPro" id="IPR031893">
    <property type="entry name" value="Phage_tail_APC"/>
</dbReference>
<evidence type="ECO:0000259" key="1">
    <source>
        <dbReference type="Pfam" id="PF09636"/>
    </source>
</evidence>
<dbReference type="Proteomes" id="UP001447006">
    <property type="component" value="Segment"/>
</dbReference>
<dbReference type="Pfam" id="PF09636">
    <property type="entry name" value="XkdW"/>
    <property type="match status" value="1"/>
</dbReference>